<dbReference type="PANTHER" id="PTHR19359:SF129">
    <property type="entry name" value="CYTOCHROME B5 ISOFORM B"/>
    <property type="match status" value="1"/>
</dbReference>
<comment type="similarity">
    <text evidence="11 12">Belongs to the cytochrome b5 family.</text>
</comment>
<dbReference type="GO" id="GO:0005789">
    <property type="term" value="C:endoplasmic reticulum membrane"/>
    <property type="evidence" value="ECO:0007669"/>
    <property type="project" value="UniProtKB-SubCell"/>
</dbReference>
<evidence type="ECO:0000256" key="4">
    <source>
        <dbReference type="ARBA" id="ARBA00022692"/>
    </source>
</evidence>
<evidence type="ECO:0000313" key="15">
    <source>
        <dbReference type="Proteomes" id="UP000188354"/>
    </source>
</evidence>
<accession>A0A1J7GP43</accession>
<dbReference type="EMBL" id="CM007371">
    <property type="protein sequence ID" value="OIW02287.1"/>
    <property type="molecule type" value="Genomic_DNA"/>
</dbReference>
<dbReference type="InterPro" id="IPR050668">
    <property type="entry name" value="Cytochrome_b5"/>
</dbReference>
<evidence type="ECO:0000256" key="1">
    <source>
        <dbReference type="ARBA" id="ARBA00004131"/>
    </source>
</evidence>
<keyword evidence="6" id="KW-0256">Endoplasmic reticulum</keyword>
<dbReference type="PROSITE" id="PS00191">
    <property type="entry name" value="CYTOCHROME_B5_1"/>
    <property type="match status" value="1"/>
</dbReference>
<evidence type="ECO:0000256" key="8">
    <source>
        <dbReference type="ARBA" id="ARBA00022989"/>
    </source>
</evidence>
<dbReference type="InterPro" id="IPR018506">
    <property type="entry name" value="Cyt_B5_heme-BS"/>
</dbReference>
<dbReference type="PRINTS" id="PR00363">
    <property type="entry name" value="CYTOCHROMEB5"/>
</dbReference>
<keyword evidence="15" id="KW-1185">Reference proteome</keyword>
<comment type="subcellular location">
    <subcellularLocation>
        <location evidence="1">Endoplasmic reticulum membrane</location>
        <topology evidence="1">Single-pass membrane protein</topology>
        <orientation evidence="1">Cytoplasmic side</orientation>
    </subcellularLocation>
</comment>
<evidence type="ECO:0000256" key="9">
    <source>
        <dbReference type="ARBA" id="ARBA00023004"/>
    </source>
</evidence>
<keyword evidence="8" id="KW-1133">Transmembrane helix</keyword>
<dbReference type="GO" id="GO:0046872">
    <property type="term" value="F:metal ion binding"/>
    <property type="evidence" value="ECO:0007669"/>
    <property type="project" value="UniProtKB-UniRule"/>
</dbReference>
<dbReference type="FunFam" id="3.10.120.10:FF:000002">
    <property type="entry name" value="Cytochrome b5 type B"/>
    <property type="match status" value="1"/>
</dbReference>
<name>A0A1J7GP43_LUPAN</name>
<dbReference type="Pfam" id="PF00173">
    <property type="entry name" value="Cyt-b5"/>
    <property type="match status" value="1"/>
</dbReference>
<evidence type="ECO:0000259" key="13">
    <source>
        <dbReference type="PROSITE" id="PS50255"/>
    </source>
</evidence>
<feature type="domain" description="Cytochrome b5 heme-binding" evidence="13">
    <location>
        <begin position="168"/>
        <end position="244"/>
    </location>
</feature>
<dbReference type="STRING" id="3871.A0A1J7GP43"/>
<dbReference type="AlphaFoldDB" id="A0A1J7GP43"/>
<reference evidence="14 15" key="1">
    <citation type="journal article" date="2017" name="Plant Biotechnol. J.">
        <title>A comprehensive draft genome sequence for lupin (Lupinus angustifolius), an emerging health food: insights into plant-microbe interactions and legume evolution.</title>
        <authorList>
            <person name="Hane J.K."/>
            <person name="Ming Y."/>
            <person name="Kamphuis L.G."/>
            <person name="Nelson M.N."/>
            <person name="Garg G."/>
            <person name="Atkins C.A."/>
            <person name="Bayer P.E."/>
            <person name="Bravo A."/>
            <person name="Bringans S."/>
            <person name="Cannon S."/>
            <person name="Edwards D."/>
            <person name="Foley R."/>
            <person name="Gao L.L."/>
            <person name="Harrison M.J."/>
            <person name="Huang W."/>
            <person name="Hurgobin B."/>
            <person name="Li S."/>
            <person name="Liu C.W."/>
            <person name="McGrath A."/>
            <person name="Morahan G."/>
            <person name="Murray J."/>
            <person name="Weller J."/>
            <person name="Jian J."/>
            <person name="Singh K.B."/>
        </authorList>
    </citation>
    <scope>NUCLEOTIDE SEQUENCE [LARGE SCALE GENOMIC DNA]</scope>
    <source>
        <strain evidence="15">cv. Tanjil</strain>
        <tissue evidence="14">Whole plant</tissue>
    </source>
</reference>
<evidence type="ECO:0000256" key="2">
    <source>
        <dbReference type="ARBA" id="ARBA00022448"/>
    </source>
</evidence>
<organism evidence="14 15">
    <name type="scientific">Lupinus angustifolius</name>
    <name type="common">Narrow-leaved blue lupine</name>
    <dbReference type="NCBI Taxonomy" id="3871"/>
    <lineage>
        <taxon>Eukaryota</taxon>
        <taxon>Viridiplantae</taxon>
        <taxon>Streptophyta</taxon>
        <taxon>Embryophyta</taxon>
        <taxon>Tracheophyta</taxon>
        <taxon>Spermatophyta</taxon>
        <taxon>Magnoliopsida</taxon>
        <taxon>eudicotyledons</taxon>
        <taxon>Gunneridae</taxon>
        <taxon>Pentapetalae</taxon>
        <taxon>rosids</taxon>
        <taxon>fabids</taxon>
        <taxon>Fabales</taxon>
        <taxon>Fabaceae</taxon>
        <taxon>Papilionoideae</taxon>
        <taxon>50 kb inversion clade</taxon>
        <taxon>genistoids sensu lato</taxon>
        <taxon>core genistoids</taxon>
        <taxon>Genisteae</taxon>
        <taxon>Lupinus</taxon>
    </lineage>
</organism>
<dbReference type="Proteomes" id="UP000188354">
    <property type="component" value="Chromosome LG11"/>
</dbReference>
<evidence type="ECO:0000256" key="6">
    <source>
        <dbReference type="ARBA" id="ARBA00022824"/>
    </source>
</evidence>
<keyword evidence="7" id="KW-0249">Electron transport</keyword>
<sequence length="309" mass="33503">MHVDISVDSPAFSASGASFAPSCPPLLPIKEGPLSLSRCEQVLVPFINCCYKDVSICVGPKGDISKDVSGPWVKESDKERGDHLFTASNFPLPGSHDVGASSCRIKGQKNKNQASNISVKKKKEIQVEVGNNVNLDSSISNSIDDSHVRCVKRLLSKEVESAAMAPNSKVYTFDEVAKHNHKKDCWIVVHGKVYDVTPFLDDHPGGDEPLLMATGKDATIDFEDIGHSDTAIEDMQQYYVGEIDTNTFTAKVDNSTPVTPPTGQVVAFSASNESSSFILKVLQYLLPLLILGFAYALQYYGKGSEPSES</sequence>
<evidence type="ECO:0000313" key="14">
    <source>
        <dbReference type="EMBL" id="OIW02287.1"/>
    </source>
</evidence>
<dbReference type="GO" id="GO:0020037">
    <property type="term" value="F:heme binding"/>
    <property type="evidence" value="ECO:0007669"/>
    <property type="project" value="UniProtKB-UniRule"/>
</dbReference>
<dbReference type="PROSITE" id="PS50255">
    <property type="entry name" value="CYTOCHROME_B5_2"/>
    <property type="match status" value="1"/>
</dbReference>
<keyword evidence="2" id="KW-0813">Transport</keyword>
<dbReference type="SUPFAM" id="SSF55856">
    <property type="entry name" value="Cytochrome b5-like heme/steroid binding domain"/>
    <property type="match status" value="1"/>
</dbReference>
<proteinExistence type="inferred from homology"/>
<dbReference type="PANTHER" id="PTHR19359">
    <property type="entry name" value="CYTOCHROME B5"/>
    <property type="match status" value="1"/>
</dbReference>
<dbReference type="InterPro" id="IPR001199">
    <property type="entry name" value="Cyt_B5-like_heme/steroid-bd"/>
</dbReference>
<evidence type="ECO:0000256" key="11">
    <source>
        <dbReference type="ARBA" id="ARBA00038168"/>
    </source>
</evidence>
<protein>
    <recommendedName>
        <fullName evidence="13">Cytochrome b5 heme-binding domain-containing protein</fullName>
    </recommendedName>
</protein>
<keyword evidence="3 12" id="KW-0349">Heme</keyword>
<keyword evidence="5 12" id="KW-0479">Metal-binding</keyword>
<keyword evidence="10" id="KW-0472">Membrane</keyword>
<keyword evidence="9 12" id="KW-0408">Iron</keyword>
<dbReference type="Gene3D" id="3.10.120.10">
    <property type="entry name" value="Cytochrome b5-like heme/steroid binding domain"/>
    <property type="match status" value="1"/>
</dbReference>
<dbReference type="Gramene" id="OIW02287">
    <property type="protein sequence ID" value="OIW02287"/>
    <property type="gene ID" value="TanjilG_11181"/>
</dbReference>
<evidence type="ECO:0000256" key="12">
    <source>
        <dbReference type="RuleBase" id="RU362121"/>
    </source>
</evidence>
<keyword evidence="4" id="KW-0812">Transmembrane</keyword>
<dbReference type="SMART" id="SM01117">
    <property type="entry name" value="Cyt-b5"/>
    <property type="match status" value="1"/>
</dbReference>
<dbReference type="InterPro" id="IPR036400">
    <property type="entry name" value="Cyt_B5-like_heme/steroid_sf"/>
</dbReference>
<evidence type="ECO:0000256" key="5">
    <source>
        <dbReference type="ARBA" id="ARBA00022723"/>
    </source>
</evidence>
<gene>
    <name evidence="14" type="ORF">TanjilG_11181</name>
</gene>
<evidence type="ECO:0000256" key="3">
    <source>
        <dbReference type="ARBA" id="ARBA00022617"/>
    </source>
</evidence>
<evidence type="ECO:0000256" key="7">
    <source>
        <dbReference type="ARBA" id="ARBA00022982"/>
    </source>
</evidence>
<evidence type="ECO:0000256" key="10">
    <source>
        <dbReference type="ARBA" id="ARBA00023136"/>
    </source>
</evidence>